<sequence length="81" mass="8670">MPARPPTARAHRAQPSQIPTTRPEVGRNGGLLSPLEEGREGTAGHRGMTGGAVASVQRMSVIGTGRRFMIVWKAVTSFAFR</sequence>
<dbReference type="Proteomes" id="UP000324233">
    <property type="component" value="Chromosome"/>
</dbReference>
<evidence type="ECO:0000313" key="3">
    <source>
        <dbReference type="Proteomes" id="UP000324233"/>
    </source>
</evidence>
<accession>A0A5B9VXF9</accession>
<proteinExistence type="predicted"/>
<evidence type="ECO:0000313" key="2">
    <source>
        <dbReference type="EMBL" id="QEH32958.1"/>
    </source>
</evidence>
<dbReference type="AlphaFoldDB" id="A0A5B9VXF9"/>
<evidence type="ECO:0000256" key="1">
    <source>
        <dbReference type="SAM" id="MobiDB-lite"/>
    </source>
</evidence>
<keyword evidence="3" id="KW-1185">Reference proteome</keyword>
<gene>
    <name evidence="2" type="ORF">OJF2_14500</name>
</gene>
<organism evidence="2 3">
    <name type="scientific">Aquisphaera giovannonii</name>
    <dbReference type="NCBI Taxonomy" id="406548"/>
    <lineage>
        <taxon>Bacteria</taxon>
        <taxon>Pseudomonadati</taxon>
        <taxon>Planctomycetota</taxon>
        <taxon>Planctomycetia</taxon>
        <taxon>Isosphaerales</taxon>
        <taxon>Isosphaeraceae</taxon>
        <taxon>Aquisphaera</taxon>
    </lineage>
</organism>
<dbReference type="EMBL" id="CP042997">
    <property type="protein sequence ID" value="QEH32958.1"/>
    <property type="molecule type" value="Genomic_DNA"/>
</dbReference>
<protein>
    <submittedName>
        <fullName evidence="2">Uncharacterized protein</fullName>
    </submittedName>
</protein>
<dbReference type="KEGG" id="agv:OJF2_14500"/>
<feature type="region of interest" description="Disordered" evidence="1">
    <location>
        <begin position="1"/>
        <end position="49"/>
    </location>
</feature>
<name>A0A5B9VXF9_9BACT</name>
<reference evidence="2 3" key="1">
    <citation type="submission" date="2019-08" db="EMBL/GenBank/DDBJ databases">
        <title>Deep-cultivation of Planctomycetes and their phenomic and genomic characterization uncovers novel biology.</title>
        <authorList>
            <person name="Wiegand S."/>
            <person name="Jogler M."/>
            <person name="Boedeker C."/>
            <person name="Pinto D."/>
            <person name="Vollmers J."/>
            <person name="Rivas-Marin E."/>
            <person name="Kohn T."/>
            <person name="Peeters S.H."/>
            <person name="Heuer A."/>
            <person name="Rast P."/>
            <person name="Oberbeckmann S."/>
            <person name="Bunk B."/>
            <person name="Jeske O."/>
            <person name="Meyerdierks A."/>
            <person name="Storesund J.E."/>
            <person name="Kallscheuer N."/>
            <person name="Luecker S."/>
            <person name="Lage O.M."/>
            <person name="Pohl T."/>
            <person name="Merkel B.J."/>
            <person name="Hornburger P."/>
            <person name="Mueller R.-W."/>
            <person name="Bruemmer F."/>
            <person name="Labrenz M."/>
            <person name="Spormann A.M."/>
            <person name="Op den Camp H."/>
            <person name="Overmann J."/>
            <person name="Amann R."/>
            <person name="Jetten M.S.M."/>
            <person name="Mascher T."/>
            <person name="Medema M.H."/>
            <person name="Devos D.P."/>
            <person name="Kaster A.-K."/>
            <person name="Ovreas L."/>
            <person name="Rohde M."/>
            <person name="Galperin M.Y."/>
            <person name="Jogler C."/>
        </authorList>
    </citation>
    <scope>NUCLEOTIDE SEQUENCE [LARGE SCALE GENOMIC DNA]</scope>
    <source>
        <strain evidence="2 3">OJF2</strain>
    </source>
</reference>